<feature type="chain" id="PRO_5042464431" evidence="1">
    <location>
        <begin position="18"/>
        <end position="118"/>
    </location>
</feature>
<sequence>MKLATVLSLSLIAIAHGQEITSNTTDLEPELDVVTTEDPKNRSCNACELEGCRRKCKETCRYCQYNFCHVDAGEYDCKCMRTPPPVAMKNDTDGPPLARVRRWNFPKRGRRIRNCKMH</sequence>
<name>A0AAJ7SI39_9ACAR</name>
<evidence type="ECO:0000313" key="3">
    <source>
        <dbReference type="RefSeq" id="XP_028968485.1"/>
    </source>
</evidence>
<evidence type="ECO:0000256" key="1">
    <source>
        <dbReference type="SAM" id="SignalP"/>
    </source>
</evidence>
<dbReference type="KEGG" id="goe:100902855"/>
<dbReference type="AlphaFoldDB" id="A0AAJ7SI39"/>
<dbReference type="Proteomes" id="UP000694867">
    <property type="component" value="Unplaced"/>
</dbReference>
<evidence type="ECO:0000313" key="2">
    <source>
        <dbReference type="Proteomes" id="UP000694867"/>
    </source>
</evidence>
<organism evidence="2 3">
    <name type="scientific">Galendromus occidentalis</name>
    <name type="common">western predatory mite</name>
    <dbReference type="NCBI Taxonomy" id="34638"/>
    <lineage>
        <taxon>Eukaryota</taxon>
        <taxon>Metazoa</taxon>
        <taxon>Ecdysozoa</taxon>
        <taxon>Arthropoda</taxon>
        <taxon>Chelicerata</taxon>
        <taxon>Arachnida</taxon>
        <taxon>Acari</taxon>
        <taxon>Parasitiformes</taxon>
        <taxon>Mesostigmata</taxon>
        <taxon>Gamasina</taxon>
        <taxon>Phytoseioidea</taxon>
        <taxon>Phytoseiidae</taxon>
        <taxon>Typhlodrominae</taxon>
        <taxon>Galendromus</taxon>
    </lineage>
</organism>
<gene>
    <name evidence="3" type="primary">LOC100902855</name>
</gene>
<proteinExistence type="predicted"/>
<keyword evidence="2" id="KW-1185">Reference proteome</keyword>
<accession>A0AAJ7SI39</accession>
<dbReference type="RefSeq" id="XP_028968485.1">
    <property type="nucleotide sequence ID" value="XM_029112652.1"/>
</dbReference>
<protein>
    <submittedName>
        <fullName evidence="3">Uncharacterized protein LOC100902855</fullName>
    </submittedName>
</protein>
<dbReference type="GeneID" id="100902855"/>
<keyword evidence="1" id="KW-0732">Signal</keyword>
<feature type="signal peptide" evidence="1">
    <location>
        <begin position="1"/>
        <end position="17"/>
    </location>
</feature>
<reference evidence="3" key="1">
    <citation type="submission" date="2025-08" db="UniProtKB">
        <authorList>
            <consortium name="RefSeq"/>
        </authorList>
    </citation>
    <scope>IDENTIFICATION</scope>
</reference>